<protein>
    <submittedName>
        <fullName evidence="3">VOC family protein</fullName>
    </submittedName>
</protein>
<accession>A0A556M8U7</accession>
<dbReference type="InterPro" id="IPR051785">
    <property type="entry name" value="MMCE/EMCE_epimerase"/>
</dbReference>
<sequence length="163" mass="18293">MIRQMSNNLNTLHHVGIVVSDMEKSKAFYSRLLGVTPKKDTTISGPALWKQTEIQGAAMRIVFLEFDNGSTGLELIEFVNKKGEQTNPRQNATGSMHFAFKVNNAKAIYEQMAGEGYNFIAEPQYMNRDYGEMNGYTFAYLRGPDGELVEIIENPGFLDKLLG</sequence>
<proteinExistence type="predicted"/>
<evidence type="ECO:0000313" key="4">
    <source>
        <dbReference type="Proteomes" id="UP000318733"/>
    </source>
</evidence>
<dbReference type="GO" id="GO:0004493">
    <property type="term" value="F:methylmalonyl-CoA epimerase activity"/>
    <property type="evidence" value="ECO:0007669"/>
    <property type="project" value="TreeGrafter"/>
</dbReference>
<dbReference type="GO" id="GO:0046491">
    <property type="term" value="P:L-methylmalonyl-CoA metabolic process"/>
    <property type="evidence" value="ECO:0007669"/>
    <property type="project" value="TreeGrafter"/>
</dbReference>
<dbReference type="InterPro" id="IPR004360">
    <property type="entry name" value="Glyas_Fos-R_dOase_dom"/>
</dbReference>
<dbReference type="AlphaFoldDB" id="A0A556M8U7"/>
<organism evidence="3 4">
    <name type="scientific">Mucilaginibacter corticis</name>
    <dbReference type="NCBI Taxonomy" id="2597670"/>
    <lineage>
        <taxon>Bacteria</taxon>
        <taxon>Pseudomonadati</taxon>
        <taxon>Bacteroidota</taxon>
        <taxon>Sphingobacteriia</taxon>
        <taxon>Sphingobacteriales</taxon>
        <taxon>Sphingobacteriaceae</taxon>
        <taxon>Mucilaginibacter</taxon>
    </lineage>
</organism>
<keyword evidence="4" id="KW-1185">Reference proteome</keyword>
<dbReference type="InterPro" id="IPR037523">
    <property type="entry name" value="VOC_core"/>
</dbReference>
<gene>
    <name evidence="3" type="ORF">FO440_22755</name>
</gene>
<dbReference type="InterPro" id="IPR029068">
    <property type="entry name" value="Glyas_Bleomycin-R_OHBP_Dase"/>
</dbReference>
<dbReference type="GO" id="GO:0046872">
    <property type="term" value="F:metal ion binding"/>
    <property type="evidence" value="ECO:0007669"/>
    <property type="project" value="UniProtKB-KW"/>
</dbReference>
<dbReference type="SUPFAM" id="SSF54593">
    <property type="entry name" value="Glyoxalase/Bleomycin resistance protein/Dihydroxybiphenyl dioxygenase"/>
    <property type="match status" value="1"/>
</dbReference>
<evidence type="ECO:0000313" key="3">
    <source>
        <dbReference type="EMBL" id="TSJ36329.1"/>
    </source>
</evidence>
<comment type="caution">
    <text evidence="3">The sequence shown here is derived from an EMBL/GenBank/DDBJ whole genome shotgun (WGS) entry which is preliminary data.</text>
</comment>
<dbReference type="Proteomes" id="UP000318733">
    <property type="component" value="Unassembled WGS sequence"/>
</dbReference>
<evidence type="ECO:0000259" key="2">
    <source>
        <dbReference type="PROSITE" id="PS51819"/>
    </source>
</evidence>
<feature type="domain" description="VOC" evidence="2">
    <location>
        <begin position="11"/>
        <end position="154"/>
    </location>
</feature>
<dbReference type="OrthoDB" id="9792626at2"/>
<dbReference type="PANTHER" id="PTHR43048:SF3">
    <property type="entry name" value="METHYLMALONYL-COA EPIMERASE, MITOCHONDRIAL"/>
    <property type="match status" value="1"/>
</dbReference>
<reference evidence="3 4" key="1">
    <citation type="submission" date="2019-07" db="EMBL/GenBank/DDBJ databases">
        <authorList>
            <person name="Huq M.A."/>
        </authorList>
    </citation>
    <scope>NUCLEOTIDE SEQUENCE [LARGE SCALE GENOMIC DNA]</scope>
    <source>
        <strain evidence="3 4">MAH-19</strain>
    </source>
</reference>
<keyword evidence="1" id="KW-0479">Metal-binding</keyword>
<dbReference type="PANTHER" id="PTHR43048">
    <property type="entry name" value="METHYLMALONYL-COA EPIMERASE"/>
    <property type="match status" value="1"/>
</dbReference>
<dbReference type="EMBL" id="VLPK01000007">
    <property type="protein sequence ID" value="TSJ36329.1"/>
    <property type="molecule type" value="Genomic_DNA"/>
</dbReference>
<evidence type="ECO:0000256" key="1">
    <source>
        <dbReference type="ARBA" id="ARBA00022723"/>
    </source>
</evidence>
<name>A0A556M8U7_9SPHI</name>
<dbReference type="Gene3D" id="3.10.180.10">
    <property type="entry name" value="2,3-Dihydroxybiphenyl 1,2-Dioxygenase, domain 1"/>
    <property type="match status" value="1"/>
</dbReference>
<dbReference type="PROSITE" id="PS51819">
    <property type="entry name" value="VOC"/>
    <property type="match status" value="1"/>
</dbReference>
<dbReference type="Pfam" id="PF00903">
    <property type="entry name" value="Glyoxalase"/>
    <property type="match status" value="1"/>
</dbReference>